<name>A0A2Z4Y260_SUMC1</name>
<organism evidence="1 2">
    <name type="scientific">Sumerlaea chitinivorans</name>
    <dbReference type="NCBI Taxonomy" id="2250252"/>
    <lineage>
        <taxon>Bacteria</taxon>
        <taxon>Candidatus Sumerlaeota</taxon>
        <taxon>Candidatus Sumerlaeia</taxon>
        <taxon>Candidatus Sumerlaeales</taxon>
        <taxon>Candidatus Sumerlaeaceae</taxon>
        <taxon>Candidatus Sumerlaea</taxon>
    </lineage>
</organism>
<dbReference type="Proteomes" id="UP000262583">
    <property type="component" value="Chromosome"/>
</dbReference>
<evidence type="ECO:0000313" key="2">
    <source>
        <dbReference type="Proteomes" id="UP000262583"/>
    </source>
</evidence>
<gene>
    <name evidence="1" type="ORF">BRCON_0347</name>
</gene>
<evidence type="ECO:0000313" key="1">
    <source>
        <dbReference type="EMBL" id="AXA35124.1"/>
    </source>
</evidence>
<proteinExistence type="predicted"/>
<reference evidence="1 2" key="1">
    <citation type="submission" date="2018-05" db="EMBL/GenBank/DDBJ databases">
        <title>A metagenomic window into the 2 km-deep terrestrial subsurface aquifer revealed taxonomically and functionally diverse microbial community comprising novel uncultured bacterial lineages.</title>
        <authorList>
            <person name="Kadnikov V.V."/>
            <person name="Mardanov A.V."/>
            <person name="Beletsky A.V."/>
            <person name="Banks D."/>
            <person name="Pimenov N.V."/>
            <person name="Frank Y.A."/>
            <person name="Karnachuk O.V."/>
            <person name="Ravin N.V."/>
        </authorList>
    </citation>
    <scope>NUCLEOTIDE SEQUENCE [LARGE SCALE GENOMIC DNA]</scope>
    <source>
        <strain evidence="1">BY</strain>
    </source>
</reference>
<dbReference type="KEGG" id="schv:BRCON_0347"/>
<dbReference type="EMBL" id="CP030759">
    <property type="protein sequence ID" value="AXA35124.1"/>
    <property type="molecule type" value="Genomic_DNA"/>
</dbReference>
<protein>
    <submittedName>
        <fullName evidence="1">Uncharacterized protein</fullName>
    </submittedName>
</protein>
<sequence length="39" mass="4721">MRTRCCPRKIRVSRHFSLRSGGGILWHSCFWRFITHFAL</sequence>
<dbReference type="AlphaFoldDB" id="A0A2Z4Y260"/>
<accession>A0A2Z4Y260</accession>